<dbReference type="KEGG" id="act:ACLA_057630"/>
<dbReference type="EMBL" id="DS026990">
    <property type="protein sequence ID" value="EAW15107.1"/>
    <property type="molecule type" value="Genomic_DNA"/>
</dbReference>
<evidence type="ECO:0000313" key="2">
    <source>
        <dbReference type="EMBL" id="EAW15107.1"/>
    </source>
</evidence>
<dbReference type="GeneID" id="4709029"/>
<evidence type="ECO:0000256" key="1">
    <source>
        <dbReference type="SAM" id="Coils"/>
    </source>
</evidence>
<dbReference type="HOGENOM" id="CLU_137473_1_1_1"/>
<organism evidence="2 3">
    <name type="scientific">Aspergillus clavatus (strain ATCC 1007 / CBS 513.65 / DSM 816 / NCTC 3887 / NRRL 1 / QM 1276 / 107)</name>
    <dbReference type="NCBI Taxonomy" id="344612"/>
    <lineage>
        <taxon>Eukaryota</taxon>
        <taxon>Fungi</taxon>
        <taxon>Dikarya</taxon>
        <taxon>Ascomycota</taxon>
        <taxon>Pezizomycotina</taxon>
        <taxon>Eurotiomycetes</taxon>
        <taxon>Eurotiomycetidae</taxon>
        <taxon>Eurotiales</taxon>
        <taxon>Aspergillaceae</taxon>
        <taxon>Aspergillus</taxon>
        <taxon>Aspergillus subgen. Fumigati</taxon>
    </lineage>
</organism>
<dbReference type="Proteomes" id="UP000006701">
    <property type="component" value="Unassembled WGS sequence"/>
</dbReference>
<dbReference type="AlphaFoldDB" id="A1C3W7"/>
<keyword evidence="3" id="KW-1185">Reference proteome</keyword>
<dbReference type="OrthoDB" id="2120024at2759"/>
<proteinExistence type="predicted"/>
<accession>A1C3W7</accession>
<gene>
    <name evidence="2" type="ORF">ACLA_057630</name>
</gene>
<dbReference type="eggNOG" id="ENOG502SXHS">
    <property type="taxonomic scope" value="Eukaryota"/>
</dbReference>
<protein>
    <submittedName>
        <fullName evidence="2">Uncharacterized protein</fullName>
    </submittedName>
</protein>
<keyword evidence="1" id="KW-0175">Coiled coil</keyword>
<dbReference type="VEuPathDB" id="FungiDB:ACLA_057630"/>
<evidence type="ECO:0000313" key="3">
    <source>
        <dbReference type="Proteomes" id="UP000006701"/>
    </source>
</evidence>
<name>A1C3W7_ASPCL</name>
<reference evidence="2 3" key="1">
    <citation type="journal article" date="2008" name="PLoS Genet.">
        <title>Genomic islands in the pathogenic filamentous fungus Aspergillus fumigatus.</title>
        <authorList>
            <person name="Fedorova N.D."/>
            <person name="Khaldi N."/>
            <person name="Joardar V.S."/>
            <person name="Maiti R."/>
            <person name="Amedeo P."/>
            <person name="Anderson M.J."/>
            <person name="Crabtree J."/>
            <person name="Silva J.C."/>
            <person name="Badger J.H."/>
            <person name="Albarraq A."/>
            <person name="Angiuoli S."/>
            <person name="Bussey H."/>
            <person name="Bowyer P."/>
            <person name="Cotty P.J."/>
            <person name="Dyer P.S."/>
            <person name="Egan A."/>
            <person name="Galens K."/>
            <person name="Fraser-Liggett C.M."/>
            <person name="Haas B.J."/>
            <person name="Inman J.M."/>
            <person name="Kent R."/>
            <person name="Lemieux S."/>
            <person name="Malavazi I."/>
            <person name="Orvis J."/>
            <person name="Roemer T."/>
            <person name="Ronning C.M."/>
            <person name="Sundaram J.P."/>
            <person name="Sutton G."/>
            <person name="Turner G."/>
            <person name="Venter J.C."/>
            <person name="White O.R."/>
            <person name="Whitty B.R."/>
            <person name="Youngman P."/>
            <person name="Wolfe K.H."/>
            <person name="Goldman G.H."/>
            <person name="Wortman J.R."/>
            <person name="Jiang B."/>
            <person name="Denning D.W."/>
            <person name="Nierman W.C."/>
        </authorList>
    </citation>
    <scope>NUCLEOTIDE SEQUENCE [LARGE SCALE GENOMIC DNA]</scope>
    <source>
        <strain evidence="3">ATCC 1007 / CBS 513.65 / DSM 816 / NCTC 3887 / NRRL 1</strain>
    </source>
</reference>
<sequence length="130" mass="14785">MFARATIQRLLGAPMLRPRAVPSSRRTLTSTRPRLSASTAYKDGWLPRAVHANELHSMFLHPKLLIGIPQLAQYKTFAGPFAKVFLGAIFTYQVIYWTWLKLEMDETKAEKNQEVAALEKKAKELTNAQK</sequence>
<feature type="coiled-coil region" evidence="1">
    <location>
        <begin position="101"/>
        <end position="128"/>
    </location>
</feature>
<dbReference type="RefSeq" id="XP_001276533.1">
    <property type="nucleotide sequence ID" value="XM_001276532.1"/>
</dbReference>